<evidence type="ECO:0000313" key="2">
    <source>
        <dbReference type="EMBL" id="UOB18906.1"/>
    </source>
</evidence>
<feature type="domain" description="Cyclic nucleotide-binding" evidence="1">
    <location>
        <begin position="34"/>
        <end position="113"/>
    </location>
</feature>
<dbReference type="InterPro" id="IPR014710">
    <property type="entry name" value="RmlC-like_jellyroll"/>
</dbReference>
<organism evidence="2 3">
    <name type="scientific">Abyssalbus ytuae</name>
    <dbReference type="NCBI Taxonomy" id="2926907"/>
    <lineage>
        <taxon>Bacteria</taxon>
        <taxon>Pseudomonadati</taxon>
        <taxon>Bacteroidota</taxon>
        <taxon>Flavobacteriia</taxon>
        <taxon>Flavobacteriales</taxon>
        <taxon>Flavobacteriaceae</taxon>
        <taxon>Abyssalbus</taxon>
    </lineage>
</organism>
<dbReference type="CDD" id="cd00038">
    <property type="entry name" value="CAP_ED"/>
    <property type="match status" value="1"/>
</dbReference>
<dbReference type="SUPFAM" id="SSF51206">
    <property type="entry name" value="cAMP-binding domain-like"/>
    <property type="match status" value="1"/>
</dbReference>
<evidence type="ECO:0000313" key="3">
    <source>
        <dbReference type="Proteomes" id="UP000831290"/>
    </source>
</evidence>
<gene>
    <name evidence="2" type="ORF">MQE35_06320</name>
</gene>
<reference evidence="2" key="1">
    <citation type="submission" date="2022-03" db="EMBL/GenBank/DDBJ databases">
        <title>Description of Abyssus ytuae gen. nov., sp. nov., a novel member of the family Flavobacteriaceae isolated from the sediment of Mariana Trench.</title>
        <authorList>
            <person name="Zhang J."/>
            <person name="Xu X."/>
        </authorList>
    </citation>
    <scope>NUCLEOTIDE SEQUENCE</scope>
    <source>
        <strain evidence="2">MT3330</strain>
    </source>
</reference>
<keyword evidence="3" id="KW-1185">Reference proteome</keyword>
<dbReference type="KEGG" id="fbm:MQE35_06320"/>
<dbReference type="Pfam" id="PF00027">
    <property type="entry name" value="cNMP_binding"/>
    <property type="match status" value="1"/>
</dbReference>
<evidence type="ECO:0000259" key="1">
    <source>
        <dbReference type="Pfam" id="PF00027"/>
    </source>
</evidence>
<proteinExistence type="predicted"/>
<dbReference type="EMBL" id="CP094358">
    <property type="protein sequence ID" value="UOB18906.1"/>
    <property type="molecule type" value="Genomic_DNA"/>
</dbReference>
<name>A0A9E7A2Z9_9FLAO</name>
<protein>
    <submittedName>
        <fullName evidence="2">Crp/Fnr family transcriptional regulator</fullName>
    </submittedName>
</protein>
<dbReference type="Proteomes" id="UP000831290">
    <property type="component" value="Chromosome"/>
</dbReference>
<dbReference type="Gene3D" id="2.60.120.10">
    <property type="entry name" value="Jelly Rolls"/>
    <property type="match status" value="1"/>
</dbReference>
<dbReference type="AlphaFoldDB" id="A0A9E7A2Z9"/>
<accession>A0A9E7A2Z9</accession>
<dbReference type="RefSeq" id="WP_255845523.1">
    <property type="nucleotide sequence ID" value="NZ_CP094358.1"/>
</dbReference>
<dbReference type="InterPro" id="IPR018490">
    <property type="entry name" value="cNMP-bd_dom_sf"/>
</dbReference>
<sequence>MQETNKQYFDSYLNQFTHSAPEEIDFIRPHLTIEKLDKGDFYLQKGEVQIQMGFVYEGLLRRYFINDRGNEKTTGFVKENEFATDYPAFIRQKPTKYFIQCLEPSILVMLPFDIIVESYKKFKNSEMYGRLVAEKVLTILSDRVEGFLFNTAEERYMAFISENPDLMNRISLTHLSSFLGIERQSLSRIRKRITEK</sequence>
<dbReference type="InterPro" id="IPR000595">
    <property type="entry name" value="cNMP-bd_dom"/>
</dbReference>